<dbReference type="Gene3D" id="3.40.50.1240">
    <property type="entry name" value="Phosphoglycerate mutase-like"/>
    <property type="match status" value="1"/>
</dbReference>
<reference evidence="2" key="1">
    <citation type="submission" date="2015-04" db="EMBL/GenBank/DDBJ databases">
        <authorList>
            <person name="Syromyatnikov M.Y."/>
            <person name="Popov V.N."/>
        </authorList>
    </citation>
    <scope>NUCLEOTIDE SEQUENCE</scope>
    <source>
        <strain evidence="2">MO-1</strain>
    </source>
</reference>
<sequence length="176" mass="19892">MARHLILMRHAKSAWDTDVPTDFERPLAKRGRRDAPRMGKWMSREVLLPDHVVSSPAERARETIVAVSKVLDFKKRKINWDDRVYGASLEDLTAVLADVPHKSKQVLLVGHNPGLELLLSYLVGPVKRDSMYGFGMIKTATVVILQMPNDWDALRPGCASIKQIISPKDLKDKKDK</sequence>
<dbReference type="EMBL" id="LO017727">
    <property type="protein sequence ID" value="CRH05068.1"/>
    <property type="molecule type" value="Genomic_DNA"/>
</dbReference>
<gene>
    <name evidence="2" type="ORF">MAGMO_0869</name>
</gene>
<dbReference type="SMART" id="SM00855">
    <property type="entry name" value="PGAM"/>
    <property type="match status" value="1"/>
</dbReference>
<accession>A0A1S7LEX3</accession>
<name>A0A1S7LEX3_MAGMO</name>
<dbReference type="SUPFAM" id="SSF53254">
    <property type="entry name" value="Phosphoglycerate mutase-like"/>
    <property type="match status" value="1"/>
</dbReference>
<dbReference type="PANTHER" id="PTHR47623:SF1">
    <property type="entry name" value="OS09G0287300 PROTEIN"/>
    <property type="match status" value="1"/>
</dbReference>
<dbReference type="Pfam" id="PF00300">
    <property type="entry name" value="His_Phos_1"/>
    <property type="match status" value="1"/>
</dbReference>
<dbReference type="PANTHER" id="PTHR47623">
    <property type="entry name" value="OS09G0287300 PROTEIN"/>
    <property type="match status" value="1"/>
</dbReference>
<dbReference type="AlphaFoldDB" id="A0A1S7LEX3"/>
<protein>
    <submittedName>
        <fullName evidence="2">Putative phosphohistidine phosphatase</fullName>
    </submittedName>
</protein>
<evidence type="ECO:0000256" key="1">
    <source>
        <dbReference type="PIRSR" id="PIRSR613078-2"/>
    </source>
</evidence>
<proteinExistence type="predicted"/>
<dbReference type="InterPro" id="IPR013078">
    <property type="entry name" value="His_Pase_superF_clade-1"/>
</dbReference>
<feature type="binding site" evidence="1">
    <location>
        <position position="59"/>
    </location>
    <ligand>
        <name>substrate</name>
    </ligand>
</feature>
<organism evidence="2">
    <name type="scientific">Magnetococcus massalia (strain MO-1)</name>
    <dbReference type="NCBI Taxonomy" id="451514"/>
    <lineage>
        <taxon>Bacteria</taxon>
        <taxon>Pseudomonadati</taxon>
        <taxon>Pseudomonadota</taxon>
        <taxon>Magnetococcia</taxon>
        <taxon>Magnetococcales</taxon>
        <taxon>Magnetococcaceae</taxon>
        <taxon>Magnetococcus</taxon>
    </lineage>
</organism>
<evidence type="ECO:0000313" key="2">
    <source>
        <dbReference type="EMBL" id="CRH05068.1"/>
    </source>
</evidence>
<dbReference type="InterPro" id="IPR029033">
    <property type="entry name" value="His_PPase_superfam"/>
</dbReference>
<dbReference type="CDD" id="cd07067">
    <property type="entry name" value="HP_PGM_like"/>
    <property type="match status" value="1"/>
</dbReference>